<dbReference type="EMBL" id="DS989848">
    <property type="protein sequence ID" value="EDX75671.1"/>
    <property type="molecule type" value="Genomic_DNA"/>
</dbReference>
<feature type="compositionally biased region" description="Low complexity" evidence="1">
    <location>
        <begin position="12"/>
        <end position="34"/>
    </location>
</feature>
<proteinExistence type="predicted"/>
<gene>
    <name evidence="2" type="ORF">MC7420_6326</name>
</gene>
<organism evidence="2 3">
    <name type="scientific">Coleofasciculus chthonoplastes PCC 7420</name>
    <dbReference type="NCBI Taxonomy" id="118168"/>
    <lineage>
        <taxon>Bacteria</taxon>
        <taxon>Bacillati</taxon>
        <taxon>Cyanobacteriota</taxon>
        <taxon>Cyanophyceae</taxon>
        <taxon>Coleofasciculales</taxon>
        <taxon>Coleofasciculaceae</taxon>
        <taxon>Coleofasciculus</taxon>
    </lineage>
</organism>
<evidence type="ECO:0008006" key="4">
    <source>
        <dbReference type="Google" id="ProtNLM"/>
    </source>
</evidence>
<reference evidence="2 3" key="1">
    <citation type="submission" date="2008-07" db="EMBL/GenBank/DDBJ databases">
        <authorList>
            <person name="Tandeau de Marsac N."/>
            <person name="Ferriera S."/>
            <person name="Johnson J."/>
            <person name="Kravitz S."/>
            <person name="Beeson K."/>
            <person name="Sutton G."/>
            <person name="Rogers Y.-H."/>
            <person name="Friedman R."/>
            <person name="Frazier M."/>
            <person name="Venter J.C."/>
        </authorList>
    </citation>
    <scope>NUCLEOTIDE SEQUENCE [LARGE SCALE GENOMIC DNA]</scope>
    <source>
        <strain evidence="2 3">PCC 7420</strain>
    </source>
</reference>
<dbReference type="eggNOG" id="ENOG502Z8A8">
    <property type="taxonomic scope" value="Bacteria"/>
</dbReference>
<dbReference type="HOGENOM" id="CLU_983293_0_0_3"/>
<dbReference type="Proteomes" id="UP000003835">
    <property type="component" value="Unassembled WGS sequence"/>
</dbReference>
<sequence length="281" mass="29936">MVLTTGTLVGCSQSPTTSETQTQTETQNATQASQGSGTLEIRANGEDFVRQGFISKDGWQIAFDHVYVNLADITAYQSDPPFNAEAGSKVQAKEKVVLDKTHTVDLAAGGEDAEPILVEDVADAPAGQYNALSWKMVKAEEGPAEGQTLVMMGTAEKEGQTIDFTIALNQPLEFVCGEFVGDERKGILAQGGTADLEATFHFDHLFGDAGAPADDEINTGALGFEPLATLANDGTLELDQQQLKSELSPEEYQKLQEILPSLGHVGEGHCEEIQTVANESS</sequence>
<accession>B4VQG7</accession>
<dbReference type="STRING" id="118168.MC7420_6326"/>
<feature type="region of interest" description="Disordered" evidence="1">
    <location>
        <begin position="1"/>
        <end position="38"/>
    </location>
</feature>
<protein>
    <recommendedName>
        <fullName evidence="4">DUF4382 domain-containing protein</fullName>
    </recommendedName>
</protein>
<keyword evidence="3" id="KW-1185">Reference proteome</keyword>
<dbReference type="AlphaFoldDB" id="B4VQG7"/>
<feature type="compositionally biased region" description="Polar residues" evidence="1">
    <location>
        <begin position="1"/>
        <end position="11"/>
    </location>
</feature>
<evidence type="ECO:0000313" key="2">
    <source>
        <dbReference type="EMBL" id="EDX75671.1"/>
    </source>
</evidence>
<name>B4VQG7_9CYAN</name>
<evidence type="ECO:0000313" key="3">
    <source>
        <dbReference type="Proteomes" id="UP000003835"/>
    </source>
</evidence>
<evidence type="ECO:0000256" key="1">
    <source>
        <dbReference type="SAM" id="MobiDB-lite"/>
    </source>
</evidence>